<gene>
    <name evidence="3" type="primary">LOC111358082</name>
</gene>
<evidence type="ECO:0000313" key="3">
    <source>
        <dbReference type="RefSeq" id="XP_022828743.1"/>
    </source>
</evidence>
<keyword evidence="1" id="KW-0732">Signal</keyword>
<keyword evidence="2" id="KW-1185">Reference proteome</keyword>
<evidence type="ECO:0000256" key="1">
    <source>
        <dbReference type="SAM" id="SignalP"/>
    </source>
</evidence>
<proteinExistence type="predicted"/>
<name>A0A9J7EE75_SPOLT</name>
<feature type="chain" id="PRO_5039954561" evidence="1">
    <location>
        <begin position="19"/>
        <end position="333"/>
    </location>
</feature>
<reference evidence="3" key="1">
    <citation type="submission" date="2025-08" db="UniProtKB">
        <authorList>
            <consortium name="RefSeq"/>
        </authorList>
    </citation>
    <scope>IDENTIFICATION</scope>
    <source>
        <strain evidence="3">Ishihara</strain>
        <tissue evidence="3">Whole body</tissue>
    </source>
</reference>
<dbReference type="Proteomes" id="UP000301870">
    <property type="component" value="Chromosome 26"/>
</dbReference>
<dbReference type="RefSeq" id="XP_022828743.1">
    <property type="nucleotide sequence ID" value="XM_022972975.1"/>
</dbReference>
<protein>
    <submittedName>
        <fullName evidence="3">Uncharacterized protein LOC111358082</fullName>
    </submittedName>
</protein>
<dbReference type="KEGG" id="sliu:111358082"/>
<sequence length="333" mass="36947">MKLILFFTVSLLAGLAYSAPVSSEEDENVVVTPEFFPDELAVHTFDHDPVKILTPLNALNFEDDDDDESSDSDATTTFVVLADKDDQGNKVYKGLYSLISGEATKILENGRDAAAANDDTKLVYFAASDGIYVYNAEKKSADKYGSVSDDLIGIAKVNGSDAIYVLSADHFVYKVTENGNKKEKVDAIVDAQQIILDYQNNLFYYTSDKSVYVYVNGEVKKIGGLPEHASYVEILNPAFVFDNGAPVIVDNKSYLIYENGTSEAGDFEFQVKPTAYSMEATLIQYYAYNKKVYEYNVLAIILGEMMEELKKFLDDKTDAIQSIATRSRSDLRA</sequence>
<evidence type="ECO:0000313" key="2">
    <source>
        <dbReference type="Proteomes" id="UP000301870"/>
    </source>
</evidence>
<organism evidence="2 3">
    <name type="scientific">Spodoptera litura</name>
    <name type="common">Asian cotton leafworm</name>
    <dbReference type="NCBI Taxonomy" id="69820"/>
    <lineage>
        <taxon>Eukaryota</taxon>
        <taxon>Metazoa</taxon>
        <taxon>Ecdysozoa</taxon>
        <taxon>Arthropoda</taxon>
        <taxon>Hexapoda</taxon>
        <taxon>Insecta</taxon>
        <taxon>Pterygota</taxon>
        <taxon>Neoptera</taxon>
        <taxon>Endopterygota</taxon>
        <taxon>Lepidoptera</taxon>
        <taxon>Glossata</taxon>
        <taxon>Ditrysia</taxon>
        <taxon>Noctuoidea</taxon>
        <taxon>Noctuidae</taxon>
        <taxon>Amphipyrinae</taxon>
        <taxon>Spodoptera</taxon>
    </lineage>
</organism>
<feature type="signal peptide" evidence="1">
    <location>
        <begin position="1"/>
        <end position="18"/>
    </location>
</feature>
<dbReference type="OrthoDB" id="7071878at2759"/>
<dbReference type="AlphaFoldDB" id="A0A9J7EE75"/>
<accession>A0A9J7EE75</accession>
<dbReference type="GeneID" id="111358082"/>
<dbReference type="SUPFAM" id="SSF69304">
    <property type="entry name" value="Tricorn protease N-terminal domain"/>
    <property type="match status" value="1"/>
</dbReference>